<evidence type="ECO:0000313" key="3">
    <source>
        <dbReference type="Proteomes" id="UP000010552"/>
    </source>
</evidence>
<sequence length="135" mass="14370">MGARGVGTRSAGGGRSGLQGPLCQSPDSPVARDSPISTFHASRAHGTDLALLPVFSHDHAQRHQECILSSLSPSSLGESKRKQNKTTNNNDNKQPTKAKQTQPKPQISKAKASEPTGTLCREEVESRPVVARSFS</sequence>
<name>L5KC25_PTEAL</name>
<dbReference type="AlphaFoldDB" id="L5KC25"/>
<dbReference type="Proteomes" id="UP000010552">
    <property type="component" value="Unassembled WGS sequence"/>
</dbReference>
<evidence type="ECO:0000313" key="2">
    <source>
        <dbReference type="EMBL" id="ELK09244.1"/>
    </source>
</evidence>
<protein>
    <submittedName>
        <fullName evidence="2">Uncharacterized protein</fullName>
    </submittedName>
</protein>
<organism evidence="2 3">
    <name type="scientific">Pteropus alecto</name>
    <name type="common">Black flying fox</name>
    <dbReference type="NCBI Taxonomy" id="9402"/>
    <lineage>
        <taxon>Eukaryota</taxon>
        <taxon>Metazoa</taxon>
        <taxon>Chordata</taxon>
        <taxon>Craniata</taxon>
        <taxon>Vertebrata</taxon>
        <taxon>Euteleostomi</taxon>
        <taxon>Mammalia</taxon>
        <taxon>Eutheria</taxon>
        <taxon>Laurasiatheria</taxon>
        <taxon>Chiroptera</taxon>
        <taxon>Yinpterochiroptera</taxon>
        <taxon>Pteropodoidea</taxon>
        <taxon>Pteropodidae</taxon>
        <taxon>Pteropodinae</taxon>
        <taxon>Pteropus</taxon>
    </lineage>
</organism>
<gene>
    <name evidence="2" type="ORF">PAL_GLEAN10004739</name>
</gene>
<dbReference type="EMBL" id="KB030836">
    <property type="protein sequence ID" value="ELK09244.1"/>
    <property type="molecule type" value="Genomic_DNA"/>
</dbReference>
<feature type="region of interest" description="Disordered" evidence="1">
    <location>
        <begin position="62"/>
        <end position="135"/>
    </location>
</feature>
<keyword evidence="3" id="KW-1185">Reference proteome</keyword>
<accession>L5KC25</accession>
<reference evidence="3" key="1">
    <citation type="journal article" date="2013" name="Science">
        <title>Comparative analysis of bat genomes provides insight into the evolution of flight and immunity.</title>
        <authorList>
            <person name="Zhang G."/>
            <person name="Cowled C."/>
            <person name="Shi Z."/>
            <person name="Huang Z."/>
            <person name="Bishop-Lilly K.A."/>
            <person name="Fang X."/>
            <person name="Wynne J.W."/>
            <person name="Xiong Z."/>
            <person name="Baker M.L."/>
            <person name="Zhao W."/>
            <person name="Tachedjian M."/>
            <person name="Zhu Y."/>
            <person name="Zhou P."/>
            <person name="Jiang X."/>
            <person name="Ng J."/>
            <person name="Yang L."/>
            <person name="Wu L."/>
            <person name="Xiao J."/>
            <person name="Feng Y."/>
            <person name="Chen Y."/>
            <person name="Sun X."/>
            <person name="Zhang Y."/>
            <person name="Marsh G.A."/>
            <person name="Crameri G."/>
            <person name="Broder C.C."/>
            <person name="Frey K.G."/>
            <person name="Wang L.F."/>
            <person name="Wang J."/>
        </authorList>
    </citation>
    <scope>NUCLEOTIDE SEQUENCE [LARGE SCALE GENOMIC DNA]</scope>
</reference>
<evidence type="ECO:0000256" key="1">
    <source>
        <dbReference type="SAM" id="MobiDB-lite"/>
    </source>
</evidence>
<feature type="region of interest" description="Disordered" evidence="1">
    <location>
        <begin position="1"/>
        <end position="39"/>
    </location>
</feature>
<dbReference type="InParanoid" id="L5KC25"/>
<feature type="compositionally biased region" description="Low complexity" evidence="1">
    <location>
        <begin position="85"/>
        <end position="106"/>
    </location>
</feature>
<proteinExistence type="predicted"/>